<dbReference type="SUPFAM" id="SSF52540">
    <property type="entry name" value="P-loop containing nucleoside triphosphate hydrolases"/>
    <property type="match status" value="2"/>
</dbReference>
<dbReference type="Pfam" id="PF13469">
    <property type="entry name" value="Sulfotransfer_3"/>
    <property type="match status" value="1"/>
</dbReference>
<feature type="compositionally biased region" description="Pro residues" evidence="3">
    <location>
        <begin position="139"/>
        <end position="152"/>
    </location>
</feature>
<evidence type="ECO:0000256" key="2">
    <source>
        <dbReference type="PIRSR" id="PIRSR637359-2"/>
    </source>
</evidence>
<comment type="caution">
    <text evidence="4">The sequence shown here is derived from an EMBL/GenBank/DDBJ whole genome shotgun (WGS) entry which is preliminary data.</text>
</comment>
<keyword evidence="5" id="KW-1185">Reference proteome</keyword>
<feature type="binding site" evidence="2">
    <location>
        <position position="221"/>
    </location>
    <ligand>
        <name>3'-phosphoadenylyl sulfate</name>
        <dbReference type="ChEBI" id="CHEBI:58339"/>
    </ligand>
</feature>
<feature type="compositionally biased region" description="Gly residues" evidence="3">
    <location>
        <begin position="475"/>
        <end position="490"/>
    </location>
</feature>
<evidence type="ECO:0000256" key="3">
    <source>
        <dbReference type="SAM" id="MobiDB-lite"/>
    </source>
</evidence>
<dbReference type="PANTHER" id="PTHR10605:SF56">
    <property type="entry name" value="BIFUNCTIONAL HEPARAN SULFATE N-DEACETYLASE_N-SULFOTRANSFERASE"/>
    <property type="match status" value="1"/>
</dbReference>
<sequence>MGVCLPSFIIAGCQKTGTTALAVMLDEHPNIGMSLVKEVHYFDKIRVRAAVARGGAAREIAGGLRAADLLLSRAAHCRAAMPSPAAQAAARTAQSIACVHGHHGSVSADSRATLPSAHDRSICPSLCSAQSSLRWQHFAPPPLYSPPPPPQAPSANPQRRKRNMDAYAGYFPGFSAGAADAPTGAPPFITGEATPFYMASTYACEEIARRLPTAKLLVLVREPVERAYSEFKVRARSCCCRRRASSTPVEVEAAAAVLSGYARAALHARGAACAVRCGASTARTAAAAVHRALTRREGRKLQPHALSAGDRCRCLMKVRRVVDQDALIDALAANAAAARACLLSAADHPAAPRNVTAALALVAHTTACLAAAVGASGKLDQFTGPLLRRMAEAEAAALRGGSGSSGGGGRRRRPGGSGGRRVRFEDGGSGGGGSGGGGGAYADAARRGAPRRDIGPRRPGPVREAVVTGDFSGSGASGGDGGGGGVSRGGGGRRRELGEALDARRAVVEECFPAVACDARGSGGGGGGGGDEGDCADATGGDDQVMLRVYAMSAADGVRSVGRAAGGVSCVGCARAARTCPVLLGALAPGSTRARKRQMRSCCHCICSVLRLDCGLGPQWMAGTQWGPPVALRGVNFNTLSDNIKIPASARYAFPPRCRLRHQTLRHHAQGDVHAEPLPRRSSACHHIPTLHCKAHTTYPPCPRQEDAARYTFSPRCYLRRETVPDLRATMREEMRMLSRCYDAARGGSSGGGGGDAQVLARMDAQLEACIGTVRTGISMQFVYRGMYALQLARCARHVPPEQIMVIHSEDLKERPQEVLPRIHAFIGVPDHDYPFLHEGLSEELHDIITHKYPTFENMTGHARSLLRWAHDCPSLMRRNDVILASLNLILTLSSHPIVVLSHAMCLIALNYKFNCCAVGGAPIDLVPDDLNCNCNCCTLRWRLESDHEPMPQPIRSEMTEFYRPHNEMLFRMLGREFPKWLG</sequence>
<organism evidence="4 5">
    <name type="scientific">Tribonema minus</name>
    <dbReference type="NCBI Taxonomy" id="303371"/>
    <lineage>
        <taxon>Eukaryota</taxon>
        <taxon>Sar</taxon>
        <taxon>Stramenopiles</taxon>
        <taxon>Ochrophyta</taxon>
        <taxon>PX clade</taxon>
        <taxon>Xanthophyceae</taxon>
        <taxon>Tribonematales</taxon>
        <taxon>Tribonemataceae</taxon>
        <taxon>Tribonema</taxon>
    </lineage>
</organism>
<gene>
    <name evidence="4" type="ORF">JKP88DRAFT_329923</name>
</gene>
<feature type="region of interest" description="Disordered" evidence="3">
    <location>
        <begin position="397"/>
        <end position="494"/>
    </location>
</feature>
<feature type="compositionally biased region" description="Basic and acidic residues" evidence="3">
    <location>
        <begin position="444"/>
        <end position="456"/>
    </location>
</feature>
<dbReference type="PANTHER" id="PTHR10605">
    <property type="entry name" value="HEPARAN SULFATE SULFOTRANSFERASE"/>
    <property type="match status" value="1"/>
</dbReference>
<keyword evidence="1" id="KW-0808">Transferase</keyword>
<dbReference type="EMBL" id="JAFCMP010000515">
    <property type="protein sequence ID" value="KAG5178467.1"/>
    <property type="molecule type" value="Genomic_DNA"/>
</dbReference>
<proteinExistence type="predicted"/>
<dbReference type="Proteomes" id="UP000664859">
    <property type="component" value="Unassembled WGS sequence"/>
</dbReference>
<feature type="compositionally biased region" description="Gly residues" evidence="3">
    <location>
        <begin position="427"/>
        <end position="440"/>
    </location>
</feature>
<dbReference type="AlphaFoldDB" id="A0A836CAN5"/>
<evidence type="ECO:0000256" key="1">
    <source>
        <dbReference type="ARBA" id="ARBA00022679"/>
    </source>
</evidence>
<name>A0A836CAN5_9STRA</name>
<protein>
    <submittedName>
        <fullName evidence="4">Uncharacterized protein</fullName>
    </submittedName>
</protein>
<accession>A0A836CAN5</accession>
<reference evidence="4" key="1">
    <citation type="submission" date="2021-02" db="EMBL/GenBank/DDBJ databases">
        <title>First Annotated Genome of the Yellow-green Alga Tribonema minus.</title>
        <authorList>
            <person name="Mahan K.M."/>
        </authorList>
    </citation>
    <scope>NUCLEOTIDE SEQUENCE</scope>
    <source>
        <strain evidence="4">UTEX B ZZ1240</strain>
    </source>
</reference>
<dbReference type="InterPro" id="IPR027417">
    <property type="entry name" value="P-loop_NTPase"/>
</dbReference>
<evidence type="ECO:0000313" key="4">
    <source>
        <dbReference type="EMBL" id="KAG5178467.1"/>
    </source>
</evidence>
<dbReference type="GO" id="GO:0008146">
    <property type="term" value="F:sulfotransferase activity"/>
    <property type="evidence" value="ECO:0007669"/>
    <property type="project" value="InterPro"/>
</dbReference>
<dbReference type="InterPro" id="IPR037359">
    <property type="entry name" value="NST/OST"/>
</dbReference>
<dbReference type="OrthoDB" id="202318at2759"/>
<evidence type="ECO:0000313" key="5">
    <source>
        <dbReference type="Proteomes" id="UP000664859"/>
    </source>
</evidence>
<feature type="binding site" evidence="2">
    <location>
        <position position="229"/>
    </location>
    <ligand>
        <name>3'-phosphoadenylyl sulfate</name>
        <dbReference type="ChEBI" id="CHEBI:58339"/>
    </ligand>
</feature>
<dbReference type="Gene3D" id="3.40.50.300">
    <property type="entry name" value="P-loop containing nucleotide triphosphate hydrolases"/>
    <property type="match status" value="3"/>
</dbReference>
<feature type="region of interest" description="Disordered" evidence="3">
    <location>
        <begin position="138"/>
        <end position="160"/>
    </location>
</feature>